<keyword evidence="2" id="KW-1185">Reference proteome</keyword>
<dbReference type="EMBL" id="JH159164">
    <property type="protein sequence ID" value="EGZ06087.1"/>
    <property type="molecule type" value="Genomic_DNA"/>
</dbReference>
<sequence length="92" mass="10515">SFHWPGMVQLGEKKFIKYFLLMYPSSTIQSTLQHTNAKLIACRQRAIAEGDFFRFLGVRLAMAVEPRHGSLRTYWEKEVTEGFVGTAANFGE</sequence>
<evidence type="ECO:0000313" key="2">
    <source>
        <dbReference type="Proteomes" id="UP000002640"/>
    </source>
</evidence>
<dbReference type="SMR" id="G5AD33"/>
<organism evidence="1 2">
    <name type="scientific">Phytophthora sojae (strain P6497)</name>
    <name type="common">Soybean stem and root rot agent</name>
    <name type="synonym">Phytophthora megasperma f. sp. glycines</name>
    <dbReference type="NCBI Taxonomy" id="1094619"/>
    <lineage>
        <taxon>Eukaryota</taxon>
        <taxon>Sar</taxon>
        <taxon>Stramenopiles</taxon>
        <taxon>Oomycota</taxon>
        <taxon>Peronosporomycetes</taxon>
        <taxon>Peronosporales</taxon>
        <taxon>Peronosporaceae</taxon>
        <taxon>Phytophthora</taxon>
    </lineage>
</organism>
<reference evidence="1 2" key="1">
    <citation type="journal article" date="2006" name="Science">
        <title>Phytophthora genome sequences uncover evolutionary origins and mechanisms of pathogenesis.</title>
        <authorList>
            <person name="Tyler B.M."/>
            <person name="Tripathy S."/>
            <person name="Zhang X."/>
            <person name="Dehal P."/>
            <person name="Jiang R.H."/>
            <person name="Aerts A."/>
            <person name="Arredondo F.D."/>
            <person name="Baxter L."/>
            <person name="Bensasson D."/>
            <person name="Beynon J.L."/>
            <person name="Chapman J."/>
            <person name="Damasceno C.M."/>
            <person name="Dorrance A.E."/>
            <person name="Dou D."/>
            <person name="Dickerman A.W."/>
            <person name="Dubchak I.L."/>
            <person name="Garbelotto M."/>
            <person name="Gijzen M."/>
            <person name="Gordon S.G."/>
            <person name="Govers F."/>
            <person name="Grunwald N.J."/>
            <person name="Huang W."/>
            <person name="Ivors K.L."/>
            <person name="Jones R.W."/>
            <person name="Kamoun S."/>
            <person name="Krampis K."/>
            <person name="Lamour K.H."/>
            <person name="Lee M.K."/>
            <person name="McDonald W.H."/>
            <person name="Medina M."/>
            <person name="Meijer H.J."/>
            <person name="Nordberg E.K."/>
            <person name="Maclean D.J."/>
            <person name="Ospina-Giraldo M.D."/>
            <person name="Morris P.F."/>
            <person name="Phuntumart V."/>
            <person name="Putnam N.H."/>
            <person name="Rash S."/>
            <person name="Rose J.K."/>
            <person name="Sakihama Y."/>
            <person name="Salamov A.A."/>
            <person name="Savidor A."/>
            <person name="Scheuring C.F."/>
            <person name="Smith B.M."/>
            <person name="Sobral B.W."/>
            <person name="Terry A."/>
            <person name="Torto-Alalibo T.A."/>
            <person name="Win J."/>
            <person name="Xu Z."/>
            <person name="Zhang H."/>
            <person name="Grigoriev I.V."/>
            <person name="Rokhsar D.S."/>
            <person name="Boore J.L."/>
        </authorList>
    </citation>
    <scope>NUCLEOTIDE SEQUENCE [LARGE SCALE GENOMIC DNA]</scope>
    <source>
        <strain evidence="1 2">P6497</strain>
    </source>
</reference>
<dbReference type="OMA" id="RTYWEKE"/>
<proteinExistence type="predicted"/>
<accession>G5AD33</accession>
<evidence type="ECO:0000313" key="1">
    <source>
        <dbReference type="EMBL" id="EGZ06087.1"/>
    </source>
</evidence>
<feature type="non-terminal residue" evidence="1">
    <location>
        <position position="92"/>
    </location>
</feature>
<name>G5AD33_PHYSP</name>
<dbReference type="AlphaFoldDB" id="G5AD33"/>
<dbReference type="GeneID" id="20651652"/>
<protein>
    <recommendedName>
        <fullName evidence="3">PiggyBac transposable element-derived protein domain-containing protein</fullName>
    </recommendedName>
</protein>
<dbReference type="InParanoid" id="G5AD33"/>
<evidence type="ECO:0008006" key="3">
    <source>
        <dbReference type="Google" id="ProtNLM"/>
    </source>
</evidence>
<gene>
    <name evidence="1" type="ORF">PHYSODRAFT_410310</name>
</gene>
<dbReference type="Proteomes" id="UP000002640">
    <property type="component" value="Unassembled WGS sequence"/>
</dbReference>
<dbReference type="RefSeq" id="XP_009537984.1">
    <property type="nucleotide sequence ID" value="XM_009539689.1"/>
</dbReference>
<dbReference type="KEGG" id="psoj:PHYSODRAFT_410310"/>
<feature type="non-terminal residue" evidence="1">
    <location>
        <position position="1"/>
    </location>
</feature>